<accession>A0A6A5VF62</accession>
<dbReference type="EMBL" id="ML976671">
    <property type="protein sequence ID" value="KAF1975350.1"/>
    <property type="molecule type" value="Genomic_DNA"/>
</dbReference>
<keyword evidence="2" id="KW-1185">Reference proteome</keyword>
<name>A0A6A5VF62_9PLEO</name>
<proteinExistence type="predicted"/>
<dbReference type="Proteomes" id="UP000800036">
    <property type="component" value="Unassembled WGS sequence"/>
</dbReference>
<protein>
    <submittedName>
        <fullName evidence="1">Uncharacterized protein</fullName>
    </submittedName>
</protein>
<evidence type="ECO:0000313" key="1">
    <source>
        <dbReference type="EMBL" id="KAF1975350.1"/>
    </source>
</evidence>
<gene>
    <name evidence="1" type="ORF">BU23DRAFT_82991</name>
</gene>
<sequence length="172" mass="19467">MSPQTLAQRILLPRPPTRALPMALMVVVIAAKRSPRATAETKQQAKKSPTTTHPTLHLVTSRHLKALKRLYLLKKPLHLRKPLRLKLPAKRHPKALKKRHLLKLPHAHERYIGTILRHLNPLAFPPSYLQLAMCSARPRGSYLPHRDAGPRPASPRARCRCALGTDRIGKVR</sequence>
<organism evidence="1 2">
    <name type="scientific">Bimuria novae-zelandiae CBS 107.79</name>
    <dbReference type="NCBI Taxonomy" id="1447943"/>
    <lineage>
        <taxon>Eukaryota</taxon>
        <taxon>Fungi</taxon>
        <taxon>Dikarya</taxon>
        <taxon>Ascomycota</taxon>
        <taxon>Pezizomycotina</taxon>
        <taxon>Dothideomycetes</taxon>
        <taxon>Pleosporomycetidae</taxon>
        <taxon>Pleosporales</taxon>
        <taxon>Massarineae</taxon>
        <taxon>Didymosphaeriaceae</taxon>
        <taxon>Bimuria</taxon>
    </lineage>
</organism>
<reference evidence="1" key="1">
    <citation type="journal article" date="2020" name="Stud. Mycol.">
        <title>101 Dothideomycetes genomes: a test case for predicting lifestyles and emergence of pathogens.</title>
        <authorList>
            <person name="Haridas S."/>
            <person name="Albert R."/>
            <person name="Binder M."/>
            <person name="Bloem J."/>
            <person name="Labutti K."/>
            <person name="Salamov A."/>
            <person name="Andreopoulos B."/>
            <person name="Baker S."/>
            <person name="Barry K."/>
            <person name="Bills G."/>
            <person name="Bluhm B."/>
            <person name="Cannon C."/>
            <person name="Castanera R."/>
            <person name="Culley D."/>
            <person name="Daum C."/>
            <person name="Ezra D."/>
            <person name="Gonzalez J."/>
            <person name="Henrissat B."/>
            <person name="Kuo A."/>
            <person name="Liang C."/>
            <person name="Lipzen A."/>
            <person name="Lutzoni F."/>
            <person name="Magnuson J."/>
            <person name="Mondo S."/>
            <person name="Nolan M."/>
            <person name="Ohm R."/>
            <person name="Pangilinan J."/>
            <person name="Park H.-J."/>
            <person name="Ramirez L."/>
            <person name="Alfaro M."/>
            <person name="Sun H."/>
            <person name="Tritt A."/>
            <person name="Yoshinaga Y."/>
            <person name="Zwiers L.-H."/>
            <person name="Turgeon B."/>
            <person name="Goodwin S."/>
            <person name="Spatafora J."/>
            <person name="Crous P."/>
            <person name="Grigoriev I."/>
        </authorList>
    </citation>
    <scope>NUCLEOTIDE SEQUENCE</scope>
    <source>
        <strain evidence="1">CBS 107.79</strain>
    </source>
</reference>
<dbReference type="AlphaFoldDB" id="A0A6A5VF62"/>
<evidence type="ECO:0000313" key="2">
    <source>
        <dbReference type="Proteomes" id="UP000800036"/>
    </source>
</evidence>